<dbReference type="Proteomes" id="UP000315201">
    <property type="component" value="Chromosome"/>
</dbReference>
<evidence type="ECO:0000256" key="1">
    <source>
        <dbReference type="SAM" id="Phobius"/>
    </source>
</evidence>
<evidence type="ECO:0000313" key="5">
    <source>
        <dbReference type="Proteomes" id="UP000315201"/>
    </source>
</evidence>
<feature type="transmembrane region" description="Helical" evidence="1">
    <location>
        <begin position="121"/>
        <end position="142"/>
    </location>
</feature>
<sequence length="276" mass="32389">MFRTILTTKNIKKSLLNFLYYKSIDLEFQNSKSLNTYYFSLSSISLFLTVIGIFSALYGYHQIYSMSWLFYKLFVTAGIATTVLTVLCYFFELALLKQKNVEEFPSDITVLPEETIRRKRLVIFSINTALNVLIVVTFFKFLIQIIAQGPEVYWKSAIKLDLWLFLIALLGYCALFLNLGLKNNKLLHIFCPFLFINKVNVQFTSYVKIKYFYLGLSLIFLMFSVLSFSLLYVSLEYLSTLLVYPVFSCWIVFSFILPFLFFRAKYLHHTKMVYMG</sequence>
<dbReference type="EMBL" id="CP040825">
    <property type="protein sequence ID" value="QCZ36948.1"/>
    <property type="molecule type" value="Genomic_DNA"/>
</dbReference>
<accession>A0A5B7XVQ5</accession>
<dbReference type="AlphaFoldDB" id="A0A4Y6I756"/>
<feature type="transmembrane region" description="Helical" evidence="1">
    <location>
        <begin position="37"/>
        <end position="58"/>
    </location>
</feature>
<dbReference type="Proteomes" id="UP000305457">
    <property type="component" value="Chromosome"/>
</dbReference>
<evidence type="ECO:0000313" key="3">
    <source>
        <dbReference type="EMBL" id="QDF65221.1"/>
    </source>
</evidence>
<keyword evidence="1" id="KW-0812">Transmembrane</keyword>
<gene>
    <name evidence="2" type="ORF">FG904_02965</name>
    <name evidence="3" type="ORF">FIV53_02920</name>
</gene>
<keyword evidence="1" id="KW-1133">Transmembrane helix</keyword>
<feature type="transmembrane region" description="Helical" evidence="1">
    <location>
        <begin position="162"/>
        <end position="181"/>
    </location>
</feature>
<accession>A0A4Y6I756</accession>
<keyword evidence="1" id="KW-0472">Membrane</keyword>
<dbReference type="KEGG" id="mnh:FG904_02965"/>
<feature type="transmembrane region" description="Helical" evidence="1">
    <location>
        <begin position="241"/>
        <end position="262"/>
    </location>
</feature>
<reference evidence="2 4" key="2">
    <citation type="submission" date="2019-06" db="EMBL/GenBank/DDBJ databases">
        <title>Mycoplasma sp. 2F1A isolated from ostrich.</title>
        <authorList>
            <person name="Spergser J."/>
        </authorList>
    </citation>
    <scope>NUCLEOTIDE SEQUENCE [LARGE SCALE GENOMIC DNA]</scope>
    <source>
        <strain evidence="2 4">2F1A</strain>
    </source>
</reference>
<dbReference type="RefSeq" id="WP_139592428.1">
    <property type="nucleotide sequence ID" value="NZ_CP040825.1"/>
</dbReference>
<dbReference type="EMBL" id="CP041147">
    <property type="protein sequence ID" value="QDF65221.1"/>
    <property type="molecule type" value="Genomic_DNA"/>
</dbReference>
<organism evidence="3 5">
    <name type="scientific">Mycoplasma nasistruthionis</name>
    <dbReference type="NCBI Taxonomy" id="353852"/>
    <lineage>
        <taxon>Bacteria</taxon>
        <taxon>Bacillati</taxon>
        <taxon>Mycoplasmatota</taxon>
        <taxon>Mollicutes</taxon>
        <taxon>Mycoplasmataceae</taxon>
        <taxon>Mycoplasma</taxon>
    </lineage>
</organism>
<keyword evidence="5" id="KW-1185">Reference proteome</keyword>
<feature type="transmembrane region" description="Helical" evidence="1">
    <location>
        <begin position="70"/>
        <end position="91"/>
    </location>
</feature>
<reference evidence="3 5" key="1">
    <citation type="submission" date="2019-06" db="EMBL/GenBank/DDBJ databases">
        <title>Mycoplasma nasistruthionis sp. nov. str Ms03.</title>
        <authorList>
            <person name="Botes A."/>
        </authorList>
    </citation>
    <scope>NUCLEOTIDE SEQUENCE [LARGE SCALE GENOMIC DNA]</scope>
    <source>
        <strain evidence="3 5">Ms03</strain>
    </source>
</reference>
<protein>
    <submittedName>
        <fullName evidence="3">Uncharacterized protein</fullName>
    </submittedName>
</protein>
<feature type="transmembrane region" description="Helical" evidence="1">
    <location>
        <begin position="211"/>
        <end position="235"/>
    </location>
</feature>
<evidence type="ECO:0000313" key="2">
    <source>
        <dbReference type="EMBL" id="QCZ36948.1"/>
    </source>
</evidence>
<evidence type="ECO:0000313" key="4">
    <source>
        <dbReference type="Proteomes" id="UP000305457"/>
    </source>
</evidence>
<name>A0A4Y6I756_9MOLU</name>
<proteinExistence type="predicted"/>